<dbReference type="AlphaFoldDB" id="I4F3A2"/>
<evidence type="ECO:0000256" key="1">
    <source>
        <dbReference type="SAM" id="SignalP"/>
    </source>
</evidence>
<protein>
    <recommendedName>
        <fullName evidence="4">LGFP repeat-containing protein</fullName>
    </recommendedName>
</protein>
<dbReference type="STRING" id="477641.MODMU_4734"/>
<dbReference type="HOGENOM" id="CLU_330580_0_0_11"/>
<organism evidence="2 3">
    <name type="scientific">Modestobacter italicus (strain DSM 44449 / CECT 9708 / BC 501)</name>
    <dbReference type="NCBI Taxonomy" id="2732864"/>
    <lineage>
        <taxon>Bacteria</taxon>
        <taxon>Bacillati</taxon>
        <taxon>Actinomycetota</taxon>
        <taxon>Actinomycetes</taxon>
        <taxon>Geodermatophilales</taxon>
        <taxon>Geodermatophilaceae</taxon>
        <taxon>Modestobacter</taxon>
    </lineage>
</organism>
<evidence type="ECO:0000313" key="2">
    <source>
        <dbReference type="EMBL" id="CCH90115.1"/>
    </source>
</evidence>
<feature type="chain" id="PRO_5038892172" description="LGFP repeat-containing protein" evidence="1">
    <location>
        <begin position="24"/>
        <end position="868"/>
    </location>
</feature>
<dbReference type="InterPro" id="IPR013207">
    <property type="entry name" value="LGFP"/>
</dbReference>
<dbReference type="eggNOG" id="COG5479">
    <property type="taxonomic scope" value="Bacteria"/>
</dbReference>
<sequence>MIRALIRLATVLAVLAAALLVPAAGDSPVSSAQAADATLFDAGNIISDGVFFDGLSMDAAAVQTFLTAKGASCTDGQKPCLKNYRQDTADQPADAYCAGYRRGAAETAATIIAKVGASCGINPRVLLVLLQKEQGLITTKSPTTYAYTNATGFGCPDTAACDPAFSGIVSQLYFAARQFQRYAAGAAGSYRAGRENTIAYAPATKGYDNIGNARCGTSQVYIANKATAGLYSYTPYRPNAAALAAGYGTGDSCSTYGNRNFYLYYTDWFGSTQSPGGEAILARASAPGASTTLGAATSGVRCGLAAGGCYQSYQKASIYWSPATGAQVVRGAIFGRWGASGWEGGLLGYPTGEEWCGLTGGGCFQPFQGASIYYSPTAGTHAVGGAIGAKWAAQDWEKGPMGYPTSDETCGLTGGGCFQAFQGARVYWSPATAARTVTDPVYATWAATKWETGPLGYPTGDTTCGLADSGCSQTFQNGSVYFSASTGGHVLSGAVLTKWTATKAQQGPLGYPTNDTTCGLANGGCYQQFQKGSIYATPSTGAHTVTGPVLDRWAASRWETGPLGYPTTDTTCQADGGCTQDFQYGAITWTSTVGAHPVTGAFRDRWVAAGRQTGALGYPTNDQACGLARGGCYQLFQDGGVYSSASTAAASVSGDVWDKWSALRWENGPLGYPTRSTTCGLADDGCFQTFEGGSVYSASTSKGPHTIWGSIYTTWAASSWERGVLGYPTGDEVCGLTDGGCSQQFENGAVYWSPSSGARIVTGAIGGAWTGAGADKGALGYPLANQVCGLVEGGCYQQFQRGSVYWTDATGAHAVSGAILSTWGAGGWERGTLGYPTADAVTTATEITQQFQRGTLVQNRSTGAVSRR</sequence>
<dbReference type="KEGG" id="mmar:MODMU_4734"/>
<evidence type="ECO:0008006" key="4">
    <source>
        <dbReference type="Google" id="ProtNLM"/>
    </source>
</evidence>
<proteinExistence type="predicted"/>
<keyword evidence="1" id="KW-0732">Signal</keyword>
<accession>I4F3A2</accession>
<name>I4F3A2_MODI5</name>
<dbReference type="Proteomes" id="UP000006461">
    <property type="component" value="Chromosome"/>
</dbReference>
<dbReference type="OMA" id="VYWSAPT"/>
<dbReference type="Pfam" id="PF08310">
    <property type="entry name" value="LGFP"/>
    <property type="match status" value="10"/>
</dbReference>
<dbReference type="EMBL" id="FO203431">
    <property type="protein sequence ID" value="CCH90115.1"/>
    <property type="molecule type" value="Genomic_DNA"/>
</dbReference>
<keyword evidence="3" id="KW-1185">Reference proteome</keyword>
<evidence type="ECO:0000313" key="3">
    <source>
        <dbReference type="Proteomes" id="UP000006461"/>
    </source>
</evidence>
<dbReference type="OrthoDB" id="9764271at2"/>
<gene>
    <name evidence="2" type="ordered locus">MODMU_4734</name>
</gene>
<reference evidence="2 3" key="1">
    <citation type="journal article" date="2012" name="J. Bacteriol.">
        <title>Genome Sequence of Radiation-Resistant Modestobacter marinus Strain BC501, a Representative Actinobacterium That Thrives on Calcareous Stone Surfaces.</title>
        <authorList>
            <person name="Normand P."/>
            <person name="Gury J."/>
            <person name="Pujic P."/>
            <person name="Chouaia B."/>
            <person name="Crotti E."/>
            <person name="Brusetti L."/>
            <person name="Daffonchio D."/>
            <person name="Vacherie B."/>
            <person name="Barbe V."/>
            <person name="Medigue C."/>
            <person name="Calteau A."/>
            <person name="Ghodhbane-Gtari F."/>
            <person name="Essoussi I."/>
            <person name="Nouioui I."/>
            <person name="Abbassi-Ghozzi I."/>
            <person name="Gtari M."/>
        </authorList>
    </citation>
    <scope>NUCLEOTIDE SEQUENCE [LARGE SCALE GENOMIC DNA]</scope>
    <source>
        <strain evidence="3">BC 501</strain>
    </source>
</reference>
<feature type="signal peptide" evidence="1">
    <location>
        <begin position="1"/>
        <end position="23"/>
    </location>
</feature>